<dbReference type="InterPro" id="IPR058488">
    <property type="entry name" value="DUF8175"/>
</dbReference>
<dbReference type="Pfam" id="PF26526">
    <property type="entry name" value="DUF8175"/>
    <property type="match status" value="1"/>
</dbReference>
<comment type="caution">
    <text evidence="2">The sequence shown here is derived from an EMBL/GenBank/DDBJ whole genome shotgun (WGS) entry which is preliminary data.</text>
</comment>
<dbReference type="EMBL" id="BAABIL010000112">
    <property type="protein sequence ID" value="GAA4968800.1"/>
    <property type="molecule type" value="Genomic_DNA"/>
</dbReference>
<dbReference type="RefSeq" id="WP_345711170.1">
    <property type="nucleotide sequence ID" value="NZ_BAABIL010000112.1"/>
</dbReference>
<feature type="domain" description="DUF8175" evidence="1">
    <location>
        <begin position="21"/>
        <end position="202"/>
    </location>
</feature>
<accession>A0ABP9HEA8</accession>
<reference evidence="3" key="1">
    <citation type="journal article" date="2019" name="Int. J. Syst. Evol. Microbiol.">
        <title>The Global Catalogue of Microorganisms (GCM) 10K type strain sequencing project: providing services to taxonomists for standard genome sequencing and annotation.</title>
        <authorList>
            <consortium name="The Broad Institute Genomics Platform"/>
            <consortium name="The Broad Institute Genome Sequencing Center for Infectious Disease"/>
            <person name="Wu L."/>
            <person name="Ma J."/>
        </authorList>
    </citation>
    <scope>NUCLEOTIDE SEQUENCE [LARGE SCALE GENOMIC DNA]</scope>
    <source>
        <strain evidence="3">JCM 18126</strain>
    </source>
</reference>
<evidence type="ECO:0000259" key="1">
    <source>
        <dbReference type="Pfam" id="PF26526"/>
    </source>
</evidence>
<gene>
    <name evidence="2" type="ORF">GCM10023225_08890</name>
</gene>
<dbReference type="Proteomes" id="UP001501195">
    <property type="component" value="Unassembled WGS sequence"/>
</dbReference>
<evidence type="ECO:0000313" key="3">
    <source>
        <dbReference type="Proteomes" id="UP001501195"/>
    </source>
</evidence>
<evidence type="ECO:0000313" key="2">
    <source>
        <dbReference type="EMBL" id="GAA4968800.1"/>
    </source>
</evidence>
<name>A0ABP9HEA8_9ACTN</name>
<keyword evidence="3" id="KW-1185">Reference proteome</keyword>
<organism evidence="2 3">
    <name type="scientific">Kineococcus glutinatus</name>
    <dbReference type="NCBI Taxonomy" id="1070872"/>
    <lineage>
        <taxon>Bacteria</taxon>
        <taxon>Bacillati</taxon>
        <taxon>Actinomycetota</taxon>
        <taxon>Actinomycetes</taxon>
        <taxon>Kineosporiales</taxon>
        <taxon>Kineosporiaceae</taxon>
        <taxon>Kineococcus</taxon>
    </lineage>
</organism>
<sequence length="225" mass="23238">MVITALAVVALAVAALVTGLPDRSTPPAPRPRAAAPIAPAATLTWQQVQGVYFPVSAVDGPTRAVGQRVAGFSDTDLGAALAAVHLVYRASAAPGPAVFGPTLREQVVGPAAADLGRAVQAEYEQARERSGLPEGAPLGEGRSSFVGYRVTALPEGNRSVRIVQRAPDENGVEQAYAFDVVLTRVDGDWKVVAPSTGTWNTAFSRLSDVPADVMLFEPASPDGGA</sequence>
<proteinExistence type="predicted"/>
<protein>
    <recommendedName>
        <fullName evidence="1">DUF8175 domain-containing protein</fullName>
    </recommendedName>
</protein>